<evidence type="ECO:0000256" key="5">
    <source>
        <dbReference type="PROSITE-ProRule" id="PRU00205"/>
    </source>
</evidence>
<evidence type="ECO:0000313" key="9">
    <source>
        <dbReference type="Proteomes" id="UP000298663"/>
    </source>
</evidence>
<dbReference type="PANTHER" id="PTHR13439">
    <property type="entry name" value="CT120 PROTEIN"/>
    <property type="match status" value="1"/>
</dbReference>
<dbReference type="EMBL" id="AZBU02000001">
    <property type="protein sequence ID" value="TMS32649.1"/>
    <property type="molecule type" value="Genomic_DNA"/>
</dbReference>
<gene>
    <name evidence="8" type="ORF">L596_000463</name>
</gene>
<dbReference type="PROSITE" id="PS50922">
    <property type="entry name" value="TLC"/>
    <property type="match status" value="1"/>
</dbReference>
<dbReference type="GO" id="GO:0055091">
    <property type="term" value="P:phospholipid homeostasis"/>
    <property type="evidence" value="ECO:0007669"/>
    <property type="project" value="TreeGrafter"/>
</dbReference>
<dbReference type="Pfam" id="PF03798">
    <property type="entry name" value="TRAM_LAG1_CLN8"/>
    <property type="match status" value="1"/>
</dbReference>
<dbReference type="SMART" id="SM00724">
    <property type="entry name" value="TLC"/>
    <property type="match status" value="1"/>
</dbReference>
<feature type="transmembrane region" description="Helical" evidence="6">
    <location>
        <begin position="6"/>
        <end position="26"/>
    </location>
</feature>
<keyword evidence="3 6" id="KW-1133">Transmembrane helix</keyword>
<evidence type="ECO:0000256" key="3">
    <source>
        <dbReference type="ARBA" id="ARBA00022989"/>
    </source>
</evidence>
<sequence>MSEAFYILPGLVFFFRAIYFVANGLIRQHKPEWEFSRRRLLAVRIVSFCHAFISGVLCLTTLSLNPSLIADPYLSKSQLAVYLGYFSMGYFIHDLIDIIVYGEAMVSKEYIIHHTLSLTGMVAILRSEQLLGLASVCLLAEVQTIFLHLRAILQLTSFGTSKLYYAVAKANLITMFMFRHCPTTYLLYYLTFDEDRAPLWLRIFLHLGLMFLFYHNVHLTTSFLRIDGYIGSDADRNLYDVVDPLGDISKKNQSNGTVKNGKPAQKIS</sequence>
<keyword evidence="4 5" id="KW-0472">Membrane</keyword>
<dbReference type="InterPro" id="IPR050846">
    <property type="entry name" value="TLCD"/>
</dbReference>
<dbReference type="InterPro" id="IPR006634">
    <property type="entry name" value="TLC-dom"/>
</dbReference>
<evidence type="ECO:0000259" key="7">
    <source>
        <dbReference type="PROSITE" id="PS50922"/>
    </source>
</evidence>
<dbReference type="GO" id="GO:0071709">
    <property type="term" value="P:membrane assembly"/>
    <property type="evidence" value="ECO:0007669"/>
    <property type="project" value="TreeGrafter"/>
</dbReference>
<reference evidence="8 9" key="1">
    <citation type="journal article" date="2015" name="Genome Biol.">
        <title>Comparative genomics of Steinernema reveals deeply conserved gene regulatory networks.</title>
        <authorList>
            <person name="Dillman A.R."/>
            <person name="Macchietto M."/>
            <person name="Porter C.F."/>
            <person name="Rogers A."/>
            <person name="Williams B."/>
            <person name="Antoshechkin I."/>
            <person name="Lee M.M."/>
            <person name="Goodwin Z."/>
            <person name="Lu X."/>
            <person name="Lewis E.E."/>
            <person name="Goodrich-Blair H."/>
            <person name="Stock S.P."/>
            <person name="Adams B.J."/>
            <person name="Sternberg P.W."/>
            <person name="Mortazavi A."/>
        </authorList>
    </citation>
    <scope>NUCLEOTIDE SEQUENCE [LARGE SCALE GENOMIC DNA]</scope>
    <source>
        <strain evidence="8 9">ALL</strain>
    </source>
</reference>
<feature type="domain" description="TLC" evidence="7">
    <location>
        <begin position="36"/>
        <end position="227"/>
    </location>
</feature>
<dbReference type="GO" id="GO:0005886">
    <property type="term" value="C:plasma membrane"/>
    <property type="evidence" value="ECO:0007669"/>
    <property type="project" value="TreeGrafter"/>
</dbReference>
<proteinExistence type="predicted"/>
<feature type="transmembrane region" description="Helical" evidence="6">
    <location>
        <begin position="41"/>
        <end position="62"/>
    </location>
</feature>
<dbReference type="OrthoDB" id="10266980at2759"/>
<keyword evidence="9" id="KW-1185">Reference proteome</keyword>
<comment type="subcellular location">
    <subcellularLocation>
        <location evidence="1">Membrane</location>
        <topology evidence="1">Multi-pass membrane protein</topology>
    </subcellularLocation>
</comment>
<protein>
    <recommendedName>
        <fullName evidence="7">TLC domain-containing protein</fullName>
    </recommendedName>
</protein>
<evidence type="ECO:0000256" key="4">
    <source>
        <dbReference type="ARBA" id="ARBA00023136"/>
    </source>
</evidence>
<dbReference type="EMBL" id="CM016762">
    <property type="protein sequence ID" value="TMS32649.1"/>
    <property type="molecule type" value="Genomic_DNA"/>
</dbReference>
<evidence type="ECO:0000313" key="8">
    <source>
        <dbReference type="EMBL" id="TMS32649.1"/>
    </source>
</evidence>
<evidence type="ECO:0000256" key="6">
    <source>
        <dbReference type="SAM" id="Phobius"/>
    </source>
</evidence>
<evidence type="ECO:0000256" key="2">
    <source>
        <dbReference type="ARBA" id="ARBA00022692"/>
    </source>
</evidence>
<feature type="transmembrane region" description="Helical" evidence="6">
    <location>
        <begin position="199"/>
        <end position="217"/>
    </location>
</feature>
<organism evidence="8 9">
    <name type="scientific">Steinernema carpocapsae</name>
    <name type="common">Entomopathogenic nematode</name>
    <dbReference type="NCBI Taxonomy" id="34508"/>
    <lineage>
        <taxon>Eukaryota</taxon>
        <taxon>Metazoa</taxon>
        <taxon>Ecdysozoa</taxon>
        <taxon>Nematoda</taxon>
        <taxon>Chromadorea</taxon>
        <taxon>Rhabditida</taxon>
        <taxon>Tylenchina</taxon>
        <taxon>Panagrolaimomorpha</taxon>
        <taxon>Strongyloidoidea</taxon>
        <taxon>Steinernematidae</taxon>
        <taxon>Steinernema</taxon>
    </lineage>
</organism>
<keyword evidence="2 5" id="KW-0812">Transmembrane</keyword>
<accession>A0A4U8UJL4</accession>
<comment type="caution">
    <text evidence="8">The sequence shown here is derived from an EMBL/GenBank/DDBJ whole genome shotgun (WGS) entry which is preliminary data.</text>
</comment>
<evidence type="ECO:0000256" key="1">
    <source>
        <dbReference type="ARBA" id="ARBA00004141"/>
    </source>
</evidence>
<feature type="transmembrane region" description="Helical" evidence="6">
    <location>
        <begin position="131"/>
        <end position="151"/>
    </location>
</feature>
<dbReference type="PANTHER" id="PTHR13439:SF19">
    <property type="entry name" value="TLC DOMAIN-CONTAINING PROTEIN"/>
    <property type="match status" value="1"/>
</dbReference>
<feature type="transmembrane region" description="Helical" evidence="6">
    <location>
        <begin position="82"/>
        <end position="102"/>
    </location>
</feature>
<dbReference type="GO" id="GO:0007009">
    <property type="term" value="P:plasma membrane organization"/>
    <property type="evidence" value="ECO:0007669"/>
    <property type="project" value="TreeGrafter"/>
</dbReference>
<dbReference type="AlphaFoldDB" id="A0A4U8UJL4"/>
<reference evidence="8 9" key="2">
    <citation type="journal article" date="2019" name="G3 (Bethesda)">
        <title>Hybrid Assembly of the Genome of the Entomopathogenic Nematode Steinernema carpocapsae Identifies the X-Chromosome.</title>
        <authorList>
            <person name="Serra L."/>
            <person name="Macchietto M."/>
            <person name="Macias-Munoz A."/>
            <person name="McGill C.J."/>
            <person name="Rodriguez I.M."/>
            <person name="Rodriguez B."/>
            <person name="Murad R."/>
            <person name="Mortazavi A."/>
        </authorList>
    </citation>
    <scope>NUCLEOTIDE SEQUENCE [LARGE SCALE GENOMIC DNA]</scope>
    <source>
        <strain evidence="8 9">ALL</strain>
    </source>
</reference>
<dbReference type="GO" id="GO:0097035">
    <property type="term" value="P:regulation of membrane lipid distribution"/>
    <property type="evidence" value="ECO:0007669"/>
    <property type="project" value="TreeGrafter"/>
</dbReference>
<name>A0A4U8UJL4_STECR</name>
<dbReference type="Proteomes" id="UP000298663">
    <property type="component" value="Chromosome X"/>
</dbReference>